<gene>
    <name evidence="2" type="ORF">IAB60_05550</name>
</gene>
<sequence>MKRRIGRLCILCSLLLCFCQAFAVTGWAYTFETDAGVEISMDQDASEVLEQLGKAESYYEAQSSSHQGKEKVFTYDGFELSTYPSGGSDYIKSIWFLNEETVTPEGIHIGSTIDEMKEAYGDDYTEENGKYQYVSDEGILAFYTKKGAVSGIEYKSIGE</sequence>
<protein>
    <recommendedName>
        <fullName evidence="4">Beta-lactamase-inhibitor-like PepSY-like domain-containing protein</fullName>
    </recommendedName>
</protein>
<feature type="chain" id="PRO_5039261512" description="Beta-lactamase-inhibitor-like PepSY-like domain-containing protein" evidence="1">
    <location>
        <begin position="24"/>
        <end position="159"/>
    </location>
</feature>
<organism evidence="2 3">
    <name type="scientific">Candidatus Caccovicinus merdipullorum</name>
    <dbReference type="NCBI Taxonomy" id="2840724"/>
    <lineage>
        <taxon>Bacteria</taxon>
        <taxon>Bacillati</taxon>
        <taxon>Bacillota</taxon>
        <taxon>Clostridia</taxon>
        <taxon>Eubacteriales</taxon>
        <taxon>Candidatus Caccovicinus</taxon>
    </lineage>
</organism>
<reference evidence="2" key="1">
    <citation type="submission" date="2020-10" db="EMBL/GenBank/DDBJ databases">
        <authorList>
            <person name="Gilroy R."/>
        </authorList>
    </citation>
    <scope>NUCLEOTIDE SEQUENCE</scope>
    <source>
        <strain evidence="2">CHK123-3438</strain>
    </source>
</reference>
<dbReference type="AlphaFoldDB" id="A0A9D1GIR3"/>
<evidence type="ECO:0000313" key="3">
    <source>
        <dbReference type="Proteomes" id="UP000886860"/>
    </source>
</evidence>
<reference evidence="2" key="2">
    <citation type="journal article" date="2021" name="PeerJ">
        <title>Extensive microbial diversity within the chicken gut microbiome revealed by metagenomics and culture.</title>
        <authorList>
            <person name="Gilroy R."/>
            <person name="Ravi A."/>
            <person name="Getino M."/>
            <person name="Pursley I."/>
            <person name="Horton D.L."/>
            <person name="Alikhan N.F."/>
            <person name="Baker D."/>
            <person name="Gharbi K."/>
            <person name="Hall N."/>
            <person name="Watson M."/>
            <person name="Adriaenssens E.M."/>
            <person name="Foster-Nyarko E."/>
            <person name="Jarju S."/>
            <person name="Secka A."/>
            <person name="Antonio M."/>
            <person name="Oren A."/>
            <person name="Chaudhuri R.R."/>
            <person name="La Ragione R."/>
            <person name="Hildebrand F."/>
            <person name="Pallen M.J."/>
        </authorList>
    </citation>
    <scope>NUCLEOTIDE SEQUENCE</scope>
    <source>
        <strain evidence="2">CHK123-3438</strain>
    </source>
</reference>
<accession>A0A9D1GIR3</accession>
<evidence type="ECO:0000256" key="1">
    <source>
        <dbReference type="SAM" id="SignalP"/>
    </source>
</evidence>
<name>A0A9D1GIR3_9FIRM</name>
<proteinExistence type="predicted"/>
<dbReference type="Proteomes" id="UP000886860">
    <property type="component" value="Unassembled WGS sequence"/>
</dbReference>
<keyword evidence="1" id="KW-0732">Signal</keyword>
<feature type="signal peptide" evidence="1">
    <location>
        <begin position="1"/>
        <end position="23"/>
    </location>
</feature>
<dbReference type="EMBL" id="DVKS01000091">
    <property type="protein sequence ID" value="HIT41556.1"/>
    <property type="molecule type" value="Genomic_DNA"/>
</dbReference>
<comment type="caution">
    <text evidence="2">The sequence shown here is derived from an EMBL/GenBank/DDBJ whole genome shotgun (WGS) entry which is preliminary data.</text>
</comment>
<evidence type="ECO:0000313" key="2">
    <source>
        <dbReference type="EMBL" id="HIT41556.1"/>
    </source>
</evidence>
<evidence type="ECO:0008006" key="4">
    <source>
        <dbReference type="Google" id="ProtNLM"/>
    </source>
</evidence>